<feature type="binding site" evidence="5">
    <location>
        <position position="280"/>
    </location>
    <ligand>
        <name>pyridoxal 5'-phosphate</name>
        <dbReference type="ChEBI" id="CHEBI:597326"/>
    </ligand>
</feature>
<dbReference type="SUPFAM" id="SSF53383">
    <property type="entry name" value="PLP-dependent transferases"/>
    <property type="match status" value="1"/>
</dbReference>
<dbReference type="InterPro" id="IPR015424">
    <property type="entry name" value="PyrdxlP-dep_Trfase"/>
</dbReference>
<dbReference type="EC" id="2.6.1.11" evidence="5"/>
<dbReference type="EMBL" id="BDJK01000059">
    <property type="protein sequence ID" value="GAV23866.1"/>
    <property type="molecule type" value="Genomic_DNA"/>
</dbReference>
<dbReference type="NCBIfam" id="NF002874">
    <property type="entry name" value="PRK03244.1"/>
    <property type="match status" value="1"/>
</dbReference>
<protein>
    <recommendedName>
        <fullName evidence="5">Acetylornithine aminotransferase</fullName>
        <shortName evidence="5">ACOAT</shortName>
        <ecNumber evidence="5">2.6.1.11</ecNumber>
    </recommendedName>
</protein>
<keyword evidence="5" id="KW-0963">Cytoplasm</keyword>
<comment type="subcellular location">
    <subcellularLocation>
        <location evidence="5">Cytoplasm</location>
    </subcellularLocation>
</comment>
<dbReference type="NCBIfam" id="TIGR00707">
    <property type="entry name" value="argD"/>
    <property type="match status" value="1"/>
</dbReference>
<keyword evidence="2 5" id="KW-0028">Amino-acid biosynthesis</keyword>
<evidence type="ECO:0000256" key="3">
    <source>
        <dbReference type="ARBA" id="ARBA00022679"/>
    </source>
</evidence>
<dbReference type="FunFam" id="3.40.640.10:FF:000004">
    <property type="entry name" value="Acetylornithine aminotransferase"/>
    <property type="match status" value="1"/>
</dbReference>
<name>A0A1L8CY50_9THEO</name>
<dbReference type="GO" id="GO:0003992">
    <property type="term" value="F:N2-acetyl-L-ornithine:2-oxoglutarate 5-aminotransferase activity"/>
    <property type="evidence" value="ECO:0007669"/>
    <property type="project" value="UniProtKB-UniRule"/>
</dbReference>
<dbReference type="Pfam" id="PF00202">
    <property type="entry name" value="Aminotran_3"/>
    <property type="match status" value="1"/>
</dbReference>
<dbReference type="Proteomes" id="UP000187485">
    <property type="component" value="Unassembled WGS sequence"/>
</dbReference>
<dbReference type="GO" id="GO:0042802">
    <property type="term" value="F:identical protein binding"/>
    <property type="evidence" value="ECO:0007669"/>
    <property type="project" value="TreeGrafter"/>
</dbReference>
<keyword evidence="4 5" id="KW-0663">Pyridoxal phosphate</keyword>
<evidence type="ECO:0000256" key="5">
    <source>
        <dbReference type="HAMAP-Rule" id="MF_01107"/>
    </source>
</evidence>
<keyword evidence="5" id="KW-0055">Arginine biosynthesis</keyword>
<dbReference type="GO" id="GO:0005737">
    <property type="term" value="C:cytoplasm"/>
    <property type="evidence" value="ECO:0007669"/>
    <property type="project" value="UniProtKB-SubCell"/>
</dbReference>
<dbReference type="InterPro" id="IPR050103">
    <property type="entry name" value="Class-III_PLP-dep_AT"/>
</dbReference>
<evidence type="ECO:0000256" key="1">
    <source>
        <dbReference type="ARBA" id="ARBA00022576"/>
    </source>
</evidence>
<dbReference type="PANTHER" id="PTHR11986">
    <property type="entry name" value="AMINOTRANSFERASE CLASS III"/>
    <property type="match status" value="1"/>
</dbReference>
<feature type="binding site" evidence="5">
    <location>
        <begin position="105"/>
        <end position="106"/>
    </location>
    <ligand>
        <name>pyridoxal 5'-phosphate</name>
        <dbReference type="ChEBI" id="CHEBI:597326"/>
    </ligand>
</feature>
<dbReference type="GO" id="GO:0030170">
    <property type="term" value="F:pyridoxal phosphate binding"/>
    <property type="evidence" value="ECO:0007669"/>
    <property type="project" value="InterPro"/>
</dbReference>
<feature type="binding site" evidence="5">
    <location>
        <position position="140"/>
    </location>
    <ligand>
        <name>N(2)-acetyl-L-ornithine</name>
        <dbReference type="ChEBI" id="CHEBI:57805"/>
    </ligand>
</feature>
<reference evidence="7" key="1">
    <citation type="submission" date="2016-12" db="EMBL/GenBank/DDBJ databases">
        <title>Draft Genome Sequences od Carboxydothermus pertinax and islandicus, Hydrogenogenic Carboxydotrophic Bacteria.</title>
        <authorList>
            <person name="Fukuyama Y."/>
            <person name="Ohmae K."/>
            <person name="Yoneda Y."/>
            <person name="Yoshida T."/>
            <person name="Sako Y."/>
        </authorList>
    </citation>
    <scope>NUCLEOTIDE SEQUENCE [LARGE SCALE GENOMIC DNA]</scope>
    <source>
        <strain evidence="7">Ug1</strain>
    </source>
</reference>
<dbReference type="NCBIfam" id="NF002325">
    <property type="entry name" value="PRK01278.1"/>
    <property type="match status" value="1"/>
</dbReference>
<dbReference type="RefSeq" id="WP_075860265.1">
    <property type="nucleotide sequence ID" value="NZ_BDJK01000059.1"/>
</dbReference>
<dbReference type="AlphaFoldDB" id="A0A1L8CY50"/>
<dbReference type="UniPathway" id="UPA00068">
    <property type="reaction ID" value="UER00109"/>
</dbReference>
<dbReference type="OrthoDB" id="9801052at2"/>
<dbReference type="InterPro" id="IPR015421">
    <property type="entry name" value="PyrdxlP-dep_Trfase_major"/>
</dbReference>
<gene>
    <name evidence="5" type="primary">argD</name>
    <name evidence="6" type="ORF">cpu_23760</name>
</gene>
<dbReference type="Gene3D" id="3.40.640.10">
    <property type="entry name" value="Type I PLP-dependent aspartate aminotransferase-like (Major domain)"/>
    <property type="match status" value="1"/>
</dbReference>
<dbReference type="InterPro" id="IPR004636">
    <property type="entry name" value="AcOrn/SuccOrn_fam"/>
</dbReference>
<comment type="cofactor">
    <cofactor evidence="5">
        <name>pyridoxal 5'-phosphate</name>
        <dbReference type="ChEBI" id="CHEBI:597326"/>
    </cofactor>
    <text evidence="5">Binds 1 pyridoxal phosphate per subunit.</text>
</comment>
<feature type="binding site" evidence="5">
    <location>
        <position position="279"/>
    </location>
    <ligand>
        <name>N(2)-acetyl-L-ornithine</name>
        <dbReference type="ChEBI" id="CHEBI:57805"/>
    </ligand>
</feature>
<keyword evidence="3 5" id="KW-0808">Transferase</keyword>
<evidence type="ECO:0000256" key="2">
    <source>
        <dbReference type="ARBA" id="ARBA00022605"/>
    </source>
</evidence>
<keyword evidence="7" id="KW-1185">Reference proteome</keyword>
<dbReference type="InterPro" id="IPR005814">
    <property type="entry name" value="Aminotrans_3"/>
</dbReference>
<comment type="pathway">
    <text evidence="5">Amino-acid biosynthesis; L-arginine biosynthesis; N(2)-acetyl-L-ornithine from L-glutamate: step 4/4.</text>
</comment>
<evidence type="ECO:0000256" key="4">
    <source>
        <dbReference type="ARBA" id="ARBA00022898"/>
    </source>
</evidence>
<proteinExistence type="inferred from homology"/>
<dbReference type="GO" id="GO:0006526">
    <property type="term" value="P:L-arginine biosynthetic process"/>
    <property type="evidence" value="ECO:0007669"/>
    <property type="project" value="UniProtKB-UniRule"/>
</dbReference>
<evidence type="ECO:0000313" key="6">
    <source>
        <dbReference type="EMBL" id="GAV23866.1"/>
    </source>
</evidence>
<comment type="subunit">
    <text evidence="5">Homodimer.</text>
</comment>
<dbReference type="PANTHER" id="PTHR11986:SF79">
    <property type="entry name" value="ACETYLORNITHINE AMINOTRANSFERASE, MITOCHONDRIAL"/>
    <property type="match status" value="1"/>
</dbReference>
<dbReference type="CDD" id="cd00610">
    <property type="entry name" value="OAT_like"/>
    <property type="match status" value="1"/>
</dbReference>
<comment type="caution">
    <text evidence="6">The sequence shown here is derived from an EMBL/GenBank/DDBJ whole genome shotgun (WGS) entry which is preliminary data.</text>
</comment>
<dbReference type="STRING" id="870242.cpu_23760"/>
<organism evidence="6 7">
    <name type="scientific">Carboxydothermus pertinax</name>
    <dbReference type="NCBI Taxonomy" id="870242"/>
    <lineage>
        <taxon>Bacteria</taxon>
        <taxon>Bacillati</taxon>
        <taxon>Bacillota</taxon>
        <taxon>Clostridia</taxon>
        <taxon>Thermoanaerobacterales</taxon>
        <taxon>Thermoanaerobacteraceae</taxon>
        <taxon>Carboxydothermus</taxon>
    </lineage>
</organism>
<comment type="similarity">
    <text evidence="5">Belongs to the class-III pyridoxal-phosphate-dependent aminotransferase family. ArgD subfamily.</text>
</comment>
<accession>A0A1L8CY50</accession>
<sequence>MEYKELIEKESKYLMQTYRRKPVYLVSGKGSYVYDDAGNKYLDLVAGIAVNTLGYAHPKLTAAVETAVKTLHHTSNLFYTRPQVELAQKLVENSPFDRVFFANSGAEAVEGAIKLARKYWWQKGEEKYEIISAVNSFHGRTMGALSATGQEKYQKPFRPLVPGFVHVPYNDLDALEKALTSKTAAVILEPVQGESGVNPADPAYLQKVAELCREKNILLIFDEVQTGVGRTGKLFAFEHFGVVPDIITLAKGLAGGVPIGAVLAKEEVAKAFEPGDHASTFGGNPLACTAALAVLEEVLAPGFLEEVLDKGKLFYSLLADAPGIKEVRGYGLMLGIELNFPGAGRVSEILLAKGVLINNIGEWILRIVPPLIITREEIREASEKILLAVKEAGIDGAL</sequence>
<feature type="modified residue" description="N6-(pyridoxal phosphate)lysine" evidence="5">
    <location>
        <position position="251"/>
    </location>
</feature>
<feature type="binding site" evidence="5">
    <location>
        <begin position="222"/>
        <end position="225"/>
    </location>
    <ligand>
        <name>pyridoxal 5'-phosphate</name>
        <dbReference type="ChEBI" id="CHEBI:597326"/>
    </ligand>
</feature>
<dbReference type="InterPro" id="IPR049704">
    <property type="entry name" value="Aminotrans_3_PPA_site"/>
</dbReference>
<dbReference type="Gene3D" id="3.90.1150.10">
    <property type="entry name" value="Aspartate Aminotransferase, domain 1"/>
    <property type="match status" value="1"/>
</dbReference>
<evidence type="ECO:0000313" key="7">
    <source>
        <dbReference type="Proteomes" id="UP000187485"/>
    </source>
</evidence>
<comment type="catalytic activity">
    <reaction evidence="5">
        <text>N(2)-acetyl-L-ornithine + 2-oxoglutarate = N-acetyl-L-glutamate 5-semialdehyde + L-glutamate</text>
        <dbReference type="Rhea" id="RHEA:18049"/>
        <dbReference type="ChEBI" id="CHEBI:16810"/>
        <dbReference type="ChEBI" id="CHEBI:29123"/>
        <dbReference type="ChEBI" id="CHEBI:29985"/>
        <dbReference type="ChEBI" id="CHEBI:57805"/>
        <dbReference type="EC" id="2.6.1.11"/>
    </reaction>
</comment>
<dbReference type="HAMAP" id="MF_01107">
    <property type="entry name" value="ArgD_aminotrans_3"/>
    <property type="match status" value="1"/>
</dbReference>
<feature type="binding site" evidence="5">
    <location>
        <position position="137"/>
    </location>
    <ligand>
        <name>pyridoxal 5'-phosphate</name>
        <dbReference type="ChEBI" id="CHEBI:597326"/>
    </ligand>
</feature>
<dbReference type="PIRSF" id="PIRSF000521">
    <property type="entry name" value="Transaminase_4ab_Lys_Orn"/>
    <property type="match status" value="1"/>
</dbReference>
<dbReference type="PROSITE" id="PS00600">
    <property type="entry name" value="AA_TRANSFER_CLASS_3"/>
    <property type="match status" value="1"/>
</dbReference>
<dbReference type="InterPro" id="IPR015422">
    <property type="entry name" value="PyrdxlP-dep_Trfase_small"/>
</dbReference>
<comment type="miscellaneous">
    <text evidence="5">May also have succinyldiaminopimelate aminotransferase activity, thus carrying out the corresponding step in lysine biosynthesis.</text>
</comment>
<keyword evidence="1 5" id="KW-0032">Aminotransferase</keyword>